<name>A0A939BUQ9_9ACTN</name>
<organism evidence="1 2">
    <name type="scientific">Nocardioides faecalis</name>
    <dbReference type="NCBI Taxonomy" id="2803858"/>
    <lineage>
        <taxon>Bacteria</taxon>
        <taxon>Bacillati</taxon>
        <taxon>Actinomycetota</taxon>
        <taxon>Actinomycetes</taxon>
        <taxon>Propionibacteriales</taxon>
        <taxon>Nocardioidaceae</taxon>
        <taxon>Nocardioides</taxon>
    </lineage>
</organism>
<evidence type="ECO:0000313" key="1">
    <source>
        <dbReference type="EMBL" id="MBM9459131.1"/>
    </source>
</evidence>
<dbReference type="Proteomes" id="UP000663791">
    <property type="component" value="Unassembled WGS sequence"/>
</dbReference>
<dbReference type="EMBL" id="JAERTX010000003">
    <property type="protein sequence ID" value="MBM9459131.1"/>
    <property type="molecule type" value="Genomic_DNA"/>
</dbReference>
<proteinExistence type="predicted"/>
<dbReference type="RefSeq" id="WP_205290418.1">
    <property type="nucleotide sequence ID" value="NZ_CP074406.1"/>
</dbReference>
<accession>A0A939BUQ9</accession>
<sequence>MAGSIQRGLPGLDDADLPRSPELLERAWAAHSPPPAYAAQYRRLAEAAVEAGIHPHDLDAADLASSGLSALAHRRGWRPATVSLYAKVARYAGIPCPGLRTPEPDRTALPLAPLLAQPAADASPAQVRVWVWLSVARRWPAPLPVWTGLRVEHLALSPAHRRLTVRYLQGSALGRPLATPADPAAAAWARWLQLRDGIPGLAESPWALPNTRRGNRPDVTVGSQPSERGLEAAFKRYVRGCLEREHARGRTPEPEMLRRYLELSYDTYRRHVMASDPVARDAAGLLDLAPGHSARGAVRAQRGTSLM</sequence>
<evidence type="ECO:0000313" key="2">
    <source>
        <dbReference type="Proteomes" id="UP000663791"/>
    </source>
</evidence>
<keyword evidence="2" id="KW-1185">Reference proteome</keyword>
<gene>
    <name evidence="1" type="ORF">JK386_04395</name>
</gene>
<reference evidence="1" key="1">
    <citation type="submission" date="2021-01" db="EMBL/GenBank/DDBJ databases">
        <title>Novel species in genus Nocardioides.</title>
        <authorList>
            <person name="Zhang G."/>
        </authorList>
    </citation>
    <scope>NUCLEOTIDE SEQUENCE</scope>
    <source>
        <strain evidence="1">Zg-536</strain>
    </source>
</reference>
<dbReference type="AlphaFoldDB" id="A0A939BUQ9"/>
<comment type="caution">
    <text evidence="1">The sequence shown here is derived from an EMBL/GenBank/DDBJ whole genome shotgun (WGS) entry which is preliminary data.</text>
</comment>
<protein>
    <submittedName>
        <fullName evidence="1">Uncharacterized protein</fullName>
    </submittedName>
</protein>